<name>A0ABR4DKE1_9PEZI</name>
<sequence length="801" mass="91794">MAGGGKKKGGTASNLVTAKLELPDGYVPPPKQDPPKKNNRKRNNAGKKADSGVATALPPGAAAPVDPLPNQDPYARLLPWRLRVDYPKPIAESVCSFHYDRTWLSLGSHPEKEMRKAFAKYETSQLRQPTPDMTSEEAQALHKLYWDAGKGKLLKARLALMNKPVSPKIFGTFTLAETSSTPILNQDVVLFEKLLVLPELRKMILRLLQPSICDITALVSTCKRMALVLKDDFDIWDFRADDFSKDEFIKSQDHHGGGARSNTLVIVPRSENNETPYMTDFQQMVKLCGVMSTTPSSFRSIVLDQIPFFNATMFALMVKSLPSLEEVVITRCLLLDVCRLPNMLRTIQNNPRPGSSTGYIHLDFYPYCFRGPSSGPRVGSFAVTWHEPTFDTPRAVFAMILRVWELAKTVGMDLLGNRSAFWRFVRQLPGVDVLWALKAREAVMTYDHELEQHKGAGQGVIQRTKDRFAHDLMAAMNGDNHGTPRIPPNMARYMGDAKTRFAGAYWTHWDVCGVCETSLPRCLFPMRLDCCWACKMGKFITDMEDSHLRLWQLAAISTWIPNLGNVADLSELLTDEERLAKAAKMARYTDAIWSMARKGLFNEKLMPMPPPCLDEWRDGLHRWRMFRNPLKGPVDYRQGGPQMRHPCLRSMEVPLYEELEFGPESKESFNRRWVWSSRTDRLFWDGYYGVYSKMLPRELTARLDANFRGPIPAQVKKDPAICRSIRHEERLKQNKDDKNVYRYCHARVEDCVWSRTTPGYLPLNLDKPVPDPVLNKEAYKKEWEDWHFRNEMYNQCRWGDW</sequence>
<evidence type="ECO:0008006" key="4">
    <source>
        <dbReference type="Google" id="ProtNLM"/>
    </source>
</evidence>
<feature type="region of interest" description="Disordered" evidence="1">
    <location>
        <begin position="1"/>
        <end position="70"/>
    </location>
</feature>
<evidence type="ECO:0000256" key="1">
    <source>
        <dbReference type="SAM" id="MobiDB-lite"/>
    </source>
</evidence>
<evidence type="ECO:0000313" key="3">
    <source>
        <dbReference type="Proteomes" id="UP001600064"/>
    </source>
</evidence>
<protein>
    <recommendedName>
        <fullName evidence="4">F-box domain-containing protein</fullName>
    </recommendedName>
</protein>
<organism evidence="2 3">
    <name type="scientific">Remersonia thermophila</name>
    <dbReference type="NCBI Taxonomy" id="72144"/>
    <lineage>
        <taxon>Eukaryota</taxon>
        <taxon>Fungi</taxon>
        <taxon>Dikarya</taxon>
        <taxon>Ascomycota</taxon>
        <taxon>Pezizomycotina</taxon>
        <taxon>Sordariomycetes</taxon>
        <taxon>Sordariomycetidae</taxon>
        <taxon>Sordariales</taxon>
        <taxon>Sordariales incertae sedis</taxon>
        <taxon>Remersonia</taxon>
    </lineage>
</organism>
<dbReference type="GeneID" id="98123043"/>
<proteinExistence type="predicted"/>
<dbReference type="EMBL" id="JAZGUE010000001">
    <property type="protein sequence ID" value="KAL2270845.1"/>
    <property type="molecule type" value="Genomic_DNA"/>
</dbReference>
<dbReference type="Proteomes" id="UP001600064">
    <property type="component" value="Unassembled WGS sequence"/>
</dbReference>
<reference evidence="2 3" key="1">
    <citation type="journal article" date="2024" name="Commun. Biol.">
        <title>Comparative genomic analysis of thermophilic fungi reveals convergent evolutionary adaptations and gene losses.</title>
        <authorList>
            <person name="Steindorff A.S."/>
            <person name="Aguilar-Pontes M.V."/>
            <person name="Robinson A.J."/>
            <person name="Andreopoulos B."/>
            <person name="LaButti K."/>
            <person name="Kuo A."/>
            <person name="Mondo S."/>
            <person name="Riley R."/>
            <person name="Otillar R."/>
            <person name="Haridas S."/>
            <person name="Lipzen A."/>
            <person name="Grimwood J."/>
            <person name="Schmutz J."/>
            <person name="Clum A."/>
            <person name="Reid I.D."/>
            <person name="Moisan M.C."/>
            <person name="Butler G."/>
            <person name="Nguyen T.T.M."/>
            <person name="Dewar K."/>
            <person name="Conant G."/>
            <person name="Drula E."/>
            <person name="Henrissat B."/>
            <person name="Hansel C."/>
            <person name="Singer S."/>
            <person name="Hutchinson M.I."/>
            <person name="de Vries R.P."/>
            <person name="Natvig D.O."/>
            <person name="Powell A.J."/>
            <person name="Tsang A."/>
            <person name="Grigoriev I.V."/>
        </authorList>
    </citation>
    <scope>NUCLEOTIDE SEQUENCE [LARGE SCALE GENOMIC DNA]</scope>
    <source>
        <strain evidence="2 3">ATCC 22073</strain>
    </source>
</reference>
<gene>
    <name evidence="2" type="ORF">VTJ83DRAFT_216</name>
</gene>
<evidence type="ECO:0000313" key="2">
    <source>
        <dbReference type="EMBL" id="KAL2270845.1"/>
    </source>
</evidence>
<dbReference type="RefSeq" id="XP_070869569.1">
    <property type="nucleotide sequence ID" value="XM_071008399.1"/>
</dbReference>
<accession>A0ABR4DKE1</accession>
<keyword evidence="3" id="KW-1185">Reference proteome</keyword>
<comment type="caution">
    <text evidence="2">The sequence shown here is derived from an EMBL/GenBank/DDBJ whole genome shotgun (WGS) entry which is preliminary data.</text>
</comment>